<comment type="caution">
    <text evidence="3">The sequence shown here is derived from an EMBL/GenBank/DDBJ whole genome shotgun (WGS) entry which is preliminary data.</text>
</comment>
<dbReference type="EMBL" id="BKCP01008737">
    <property type="protein sequence ID" value="GER49603.1"/>
    <property type="molecule type" value="Genomic_DNA"/>
</dbReference>
<dbReference type="GO" id="GO:0005737">
    <property type="term" value="C:cytoplasm"/>
    <property type="evidence" value="ECO:0007669"/>
    <property type="project" value="TreeGrafter"/>
</dbReference>
<feature type="domain" description="Thioredoxin" evidence="2">
    <location>
        <begin position="291"/>
        <end position="357"/>
    </location>
</feature>
<name>A0A5A7QW72_STRAF</name>
<dbReference type="SUPFAM" id="SSF48452">
    <property type="entry name" value="TPR-like"/>
    <property type="match status" value="2"/>
</dbReference>
<dbReference type="Gene3D" id="1.25.40.10">
    <property type="entry name" value="Tetratricopeptide repeat domain"/>
    <property type="match status" value="1"/>
</dbReference>
<dbReference type="InterPro" id="IPR044534">
    <property type="entry name" value="TTL1-4"/>
</dbReference>
<dbReference type="Pfam" id="PF00085">
    <property type="entry name" value="Thioredoxin"/>
    <property type="match status" value="1"/>
</dbReference>
<dbReference type="InterPro" id="IPR011990">
    <property type="entry name" value="TPR-like_helical_dom_sf"/>
</dbReference>
<sequence length="362" mass="40350">MRKAEQIQSHLNKCTEAKRRHDWSNLYEETEICIAAGADSAPLIFGLRAEALLRLNRQEEAIESMEKGPNFEIDDCIRFFGPVGSSSLLLFRAQVDLAAGRFDDAVGSAQRASRLDPNNKEAHAVVRRMKAAAAARTGGNELFKAARYSEAIIAYGEGLGLDPYNAVLLFNRAACCSKLGQYEKAVEDCSAALNARSGYRKARLRRADCYAKMGQWGECVKDCEVLMRENPDDEEIGNILKEAKKELEKMNGGLRQEMGGMVSVTSQEHFRDYVKSPGTYMVLFCKKEVEKAVIGLIEHFNQRYPSVNFLKVDVEDHPLLAKSEGVNSLPAFVIYIKGSRAKEIPGDNYDLLEKSIKNYIGS</sequence>
<evidence type="ECO:0000259" key="2">
    <source>
        <dbReference type="Pfam" id="PF00085"/>
    </source>
</evidence>
<dbReference type="PANTHER" id="PTHR46050:SF7">
    <property type="entry name" value="TETRATRICOPEPTIDE REPEAT (TPR)-LIKE SUPERFAMILY PROTEIN"/>
    <property type="match status" value="1"/>
</dbReference>
<protein>
    <submittedName>
        <fullName evidence="3">Tetratricopeptide repeat (TPR)-containing protein</fullName>
    </submittedName>
</protein>
<dbReference type="GO" id="GO:0006950">
    <property type="term" value="P:response to stress"/>
    <property type="evidence" value="ECO:0007669"/>
    <property type="project" value="UniProtKB-ARBA"/>
</dbReference>
<dbReference type="InterPro" id="IPR013766">
    <property type="entry name" value="Thioredoxin_domain"/>
</dbReference>
<dbReference type="Gene3D" id="3.40.30.10">
    <property type="entry name" value="Glutaredoxin"/>
    <property type="match status" value="1"/>
</dbReference>
<dbReference type="AlphaFoldDB" id="A0A5A7QW72"/>
<evidence type="ECO:0000313" key="4">
    <source>
        <dbReference type="Proteomes" id="UP000325081"/>
    </source>
</evidence>
<dbReference type="PANTHER" id="PTHR46050">
    <property type="entry name" value="TPR REPEAT-CONTAINING THIOREDOXIN"/>
    <property type="match status" value="1"/>
</dbReference>
<dbReference type="InterPro" id="IPR036249">
    <property type="entry name" value="Thioredoxin-like_sf"/>
</dbReference>
<dbReference type="SUPFAM" id="SSF52833">
    <property type="entry name" value="Thioredoxin-like"/>
    <property type="match status" value="1"/>
</dbReference>
<dbReference type="PROSITE" id="PS50005">
    <property type="entry name" value="TPR"/>
    <property type="match status" value="1"/>
</dbReference>
<dbReference type="SMART" id="SM00028">
    <property type="entry name" value="TPR"/>
    <property type="match status" value="4"/>
</dbReference>
<keyword evidence="4" id="KW-1185">Reference proteome</keyword>
<feature type="repeat" description="TPR" evidence="1">
    <location>
        <begin position="86"/>
        <end position="119"/>
    </location>
</feature>
<organism evidence="3 4">
    <name type="scientific">Striga asiatica</name>
    <name type="common">Asiatic witchweed</name>
    <name type="synonym">Buchnera asiatica</name>
    <dbReference type="NCBI Taxonomy" id="4170"/>
    <lineage>
        <taxon>Eukaryota</taxon>
        <taxon>Viridiplantae</taxon>
        <taxon>Streptophyta</taxon>
        <taxon>Embryophyta</taxon>
        <taxon>Tracheophyta</taxon>
        <taxon>Spermatophyta</taxon>
        <taxon>Magnoliopsida</taxon>
        <taxon>eudicotyledons</taxon>
        <taxon>Gunneridae</taxon>
        <taxon>Pentapetalae</taxon>
        <taxon>asterids</taxon>
        <taxon>lamiids</taxon>
        <taxon>Lamiales</taxon>
        <taxon>Orobanchaceae</taxon>
        <taxon>Buchnereae</taxon>
        <taxon>Striga</taxon>
    </lineage>
</organism>
<keyword evidence="1" id="KW-0802">TPR repeat</keyword>
<dbReference type="CDD" id="cd02947">
    <property type="entry name" value="TRX_family"/>
    <property type="match status" value="1"/>
</dbReference>
<gene>
    <name evidence="3" type="ORF">STAS_26858</name>
</gene>
<dbReference type="InterPro" id="IPR019734">
    <property type="entry name" value="TPR_rpt"/>
</dbReference>
<dbReference type="Pfam" id="PF14559">
    <property type="entry name" value="TPR_19"/>
    <property type="match status" value="1"/>
</dbReference>
<dbReference type="OrthoDB" id="2335338at2759"/>
<reference evidence="4" key="1">
    <citation type="journal article" date="2019" name="Curr. Biol.">
        <title>Genome Sequence of Striga asiatica Provides Insight into the Evolution of Plant Parasitism.</title>
        <authorList>
            <person name="Yoshida S."/>
            <person name="Kim S."/>
            <person name="Wafula E.K."/>
            <person name="Tanskanen J."/>
            <person name="Kim Y.M."/>
            <person name="Honaas L."/>
            <person name="Yang Z."/>
            <person name="Spallek T."/>
            <person name="Conn C.E."/>
            <person name="Ichihashi Y."/>
            <person name="Cheong K."/>
            <person name="Cui S."/>
            <person name="Der J.P."/>
            <person name="Gundlach H."/>
            <person name="Jiao Y."/>
            <person name="Hori C."/>
            <person name="Ishida J.K."/>
            <person name="Kasahara H."/>
            <person name="Kiba T."/>
            <person name="Kim M.S."/>
            <person name="Koo N."/>
            <person name="Laohavisit A."/>
            <person name="Lee Y.H."/>
            <person name="Lumba S."/>
            <person name="McCourt P."/>
            <person name="Mortimer J.C."/>
            <person name="Mutuku J.M."/>
            <person name="Nomura T."/>
            <person name="Sasaki-Sekimoto Y."/>
            <person name="Seto Y."/>
            <person name="Wang Y."/>
            <person name="Wakatake T."/>
            <person name="Sakakibara H."/>
            <person name="Demura T."/>
            <person name="Yamaguchi S."/>
            <person name="Yoneyama K."/>
            <person name="Manabe R.I."/>
            <person name="Nelson D.C."/>
            <person name="Schulman A.H."/>
            <person name="Timko M.P."/>
            <person name="dePamphilis C.W."/>
            <person name="Choi D."/>
            <person name="Shirasu K."/>
        </authorList>
    </citation>
    <scope>NUCLEOTIDE SEQUENCE [LARGE SCALE GENOMIC DNA]</scope>
    <source>
        <strain evidence="4">cv. UVA1</strain>
    </source>
</reference>
<proteinExistence type="predicted"/>
<dbReference type="Proteomes" id="UP000325081">
    <property type="component" value="Unassembled WGS sequence"/>
</dbReference>
<evidence type="ECO:0000256" key="1">
    <source>
        <dbReference type="PROSITE-ProRule" id="PRU00339"/>
    </source>
</evidence>
<accession>A0A5A7QW72</accession>
<evidence type="ECO:0000313" key="3">
    <source>
        <dbReference type="EMBL" id="GER49603.1"/>
    </source>
</evidence>